<dbReference type="Pfam" id="PF19807">
    <property type="entry name" value="DUF6290"/>
    <property type="match status" value="1"/>
</dbReference>
<evidence type="ECO:0000313" key="2">
    <source>
        <dbReference type="Proteomes" id="UP000260943"/>
    </source>
</evidence>
<dbReference type="Proteomes" id="UP000260943">
    <property type="component" value="Unassembled WGS sequence"/>
</dbReference>
<reference evidence="1 2" key="1">
    <citation type="submission" date="2018-08" db="EMBL/GenBank/DDBJ databases">
        <title>A genome reference for cultivated species of the human gut microbiota.</title>
        <authorList>
            <person name="Zou Y."/>
            <person name="Xue W."/>
            <person name="Luo G."/>
        </authorList>
    </citation>
    <scope>NUCLEOTIDE SEQUENCE [LARGE SCALE GENOMIC DNA]</scope>
    <source>
        <strain evidence="1 2">TF08-14</strain>
    </source>
</reference>
<dbReference type="NCBIfam" id="NF046040">
    <property type="entry name" value="RelB_antitoxin"/>
    <property type="match status" value="1"/>
</dbReference>
<name>A0A3E4QY26_9ACTN</name>
<dbReference type="AlphaFoldDB" id="A0A3E4QY26"/>
<gene>
    <name evidence="1" type="ORF">DXC81_01795</name>
</gene>
<dbReference type="EMBL" id="QSRJ01000002">
    <property type="protein sequence ID" value="RGL11734.1"/>
    <property type="molecule type" value="Genomic_DNA"/>
</dbReference>
<protein>
    <submittedName>
        <fullName evidence="1">CopG family transcriptional regulator</fullName>
    </submittedName>
</protein>
<organism evidence="1 2">
    <name type="scientific">Collinsella tanakaei</name>
    <dbReference type="NCBI Taxonomy" id="626935"/>
    <lineage>
        <taxon>Bacteria</taxon>
        <taxon>Bacillati</taxon>
        <taxon>Actinomycetota</taxon>
        <taxon>Coriobacteriia</taxon>
        <taxon>Coriobacteriales</taxon>
        <taxon>Coriobacteriaceae</taxon>
        <taxon>Collinsella</taxon>
    </lineage>
</organism>
<sequence>MDEADLSFISEHAASKHGLDVASFLLESALERIEDELDAEAYREAMEESRKDPVTYTMEEAMEMLGA</sequence>
<dbReference type="InterPro" id="IPR046257">
    <property type="entry name" value="DUF6290"/>
</dbReference>
<accession>A0A3E4QY26</accession>
<proteinExistence type="predicted"/>
<comment type="caution">
    <text evidence="1">The sequence shown here is derived from an EMBL/GenBank/DDBJ whole genome shotgun (WGS) entry which is preliminary data.</text>
</comment>
<evidence type="ECO:0000313" key="1">
    <source>
        <dbReference type="EMBL" id="RGL11734.1"/>
    </source>
</evidence>